<organism evidence="1 2">
    <name type="scientific">Enterovibrio coralii</name>
    <dbReference type="NCBI Taxonomy" id="294935"/>
    <lineage>
        <taxon>Bacteria</taxon>
        <taxon>Pseudomonadati</taxon>
        <taxon>Pseudomonadota</taxon>
        <taxon>Gammaproteobacteria</taxon>
        <taxon>Vibrionales</taxon>
        <taxon>Vibrionaceae</taxon>
        <taxon>Enterovibrio</taxon>
    </lineage>
</organism>
<dbReference type="InterPro" id="IPR010982">
    <property type="entry name" value="Lambda_DNA-bd_dom_sf"/>
</dbReference>
<protein>
    <submittedName>
        <fullName evidence="1">Uncharacterized protein</fullName>
    </submittedName>
</protein>
<gene>
    <name evidence="1" type="ORF">ATN88_18775</name>
</gene>
<keyword evidence="2" id="KW-1185">Reference proteome</keyword>
<comment type="caution">
    <text evidence="1">The sequence shown here is derived from an EMBL/GenBank/DDBJ whole genome shotgun (WGS) entry which is preliminary data.</text>
</comment>
<proteinExistence type="predicted"/>
<accession>A0A135I9D2</accession>
<name>A0A135I9D2_9GAMM</name>
<evidence type="ECO:0000313" key="1">
    <source>
        <dbReference type="EMBL" id="KXF81994.1"/>
    </source>
</evidence>
<dbReference type="STRING" id="294935.ATN88_18775"/>
<dbReference type="RefSeq" id="WP_067415207.1">
    <property type="nucleotide sequence ID" value="NZ_LNTY01000032.1"/>
</dbReference>
<dbReference type="Proteomes" id="UP000070529">
    <property type="component" value="Unassembled WGS sequence"/>
</dbReference>
<reference evidence="1 2" key="1">
    <citation type="submission" date="2015-11" db="EMBL/GenBank/DDBJ databases">
        <title>Genomic Taxonomy of the Vibrionaceae.</title>
        <authorList>
            <person name="Gomez-Gil B."/>
            <person name="Enciso-Ibarra J."/>
        </authorList>
    </citation>
    <scope>NUCLEOTIDE SEQUENCE [LARGE SCALE GENOMIC DNA]</scope>
    <source>
        <strain evidence="1 2">CAIM 912</strain>
    </source>
</reference>
<dbReference type="GO" id="GO:0003677">
    <property type="term" value="F:DNA binding"/>
    <property type="evidence" value="ECO:0007669"/>
    <property type="project" value="InterPro"/>
</dbReference>
<sequence length="293" mass="34106">MSSLRALEPIVIDEENIARINDKLRHLNEEISVSMSFVRRANGMSYEQLNERMTGIKFSTLKRYFQQSYTAMKPLHFLAALSWVLMVPMTSFYHGLRIKEHYRGMDDKAVEALLSVGRIPSFQFETALDLIASFMAPEQQREFRAFREKLQDDGVSKGYNDLMPPEKLDINLFAIDYYRSIAITMKRFRTKHKLSHNTMAHVLGMSQYQYSALEDERRTVQFPVSLGVRAKLGFMQSSHVEFTSEMTHFPEFHRLRQTQHLRDMLIVEAMRLLAEKQKAPVANILKEISALCL</sequence>
<dbReference type="SUPFAM" id="SSF47413">
    <property type="entry name" value="lambda repressor-like DNA-binding domains"/>
    <property type="match status" value="1"/>
</dbReference>
<dbReference type="AlphaFoldDB" id="A0A135I9D2"/>
<dbReference type="EMBL" id="LNTY01000032">
    <property type="protein sequence ID" value="KXF81994.1"/>
    <property type="molecule type" value="Genomic_DNA"/>
</dbReference>
<dbReference type="OrthoDB" id="5902200at2"/>
<evidence type="ECO:0000313" key="2">
    <source>
        <dbReference type="Proteomes" id="UP000070529"/>
    </source>
</evidence>